<reference evidence="1 2" key="1">
    <citation type="journal article" date="2018" name="Front. Plant Sci.">
        <title>Red Clover (Trifolium pratense) and Zigzag Clover (T. medium) - A Picture of Genomic Similarities and Differences.</title>
        <authorList>
            <person name="Dluhosova J."/>
            <person name="Istvanek J."/>
            <person name="Nedelnik J."/>
            <person name="Repkova J."/>
        </authorList>
    </citation>
    <scope>NUCLEOTIDE SEQUENCE [LARGE SCALE GENOMIC DNA]</scope>
    <source>
        <strain evidence="2">cv. 10/8</strain>
        <tissue evidence="1">Leaf</tissue>
    </source>
</reference>
<sequence length="76" mass="8606">MLTMTSVLLVRNRRYAYEDVFVETFTVFVKVLICVESQGGFVPVTALSCSRDTWSIGGDLKRHSLHMMLPRVRAIG</sequence>
<proteinExistence type="predicted"/>
<name>A0A392RD78_9FABA</name>
<dbReference type="Proteomes" id="UP000265520">
    <property type="component" value="Unassembled WGS sequence"/>
</dbReference>
<dbReference type="EMBL" id="LXQA010210393">
    <property type="protein sequence ID" value="MCI34092.1"/>
    <property type="molecule type" value="Genomic_DNA"/>
</dbReference>
<evidence type="ECO:0000313" key="1">
    <source>
        <dbReference type="EMBL" id="MCI34092.1"/>
    </source>
</evidence>
<evidence type="ECO:0000313" key="2">
    <source>
        <dbReference type="Proteomes" id="UP000265520"/>
    </source>
</evidence>
<accession>A0A392RD78</accession>
<feature type="non-terminal residue" evidence="1">
    <location>
        <position position="76"/>
    </location>
</feature>
<keyword evidence="2" id="KW-1185">Reference proteome</keyword>
<comment type="caution">
    <text evidence="1">The sequence shown here is derived from an EMBL/GenBank/DDBJ whole genome shotgun (WGS) entry which is preliminary data.</text>
</comment>
<dbReference type="AlphaFoldDB" id="A0A392RD78"/>
<organism evidence="1 2">
    <name type="scientific">Trifolium medium</name>
    <dbReference type="NCBI Taxonomy" id="97028"/>
    <lineage>
        <taxon>Eukaryota</taxon>
        <taxon>Viridiplantae</taxon>
        <taxon>Streptophyta</taxon>
        <taxon>Embryophyta</taxon>
        <taxon>Tracheophyta</taxon>
        <taxon>Spermatophyta</taxon>
        <taxon>Magnoliopsida</taxon>
        <taxon>eudicotyledons</taxon>
        <taxon>Gunneridae</taxon>
        <taxon>Pentapetalae</taxon>
        <taxon>rosids</taxon>
        <taxon>fabids</taxon>
        <taxon>Fabales</taxon>
        <taxon>Fabaceae</taxon>
        <taxon>Papilionoideae</taxon>
        <taxon>50 kb inversion clade</taxon>
        <taxon>NPAAA clade</taxon>
        <taxon>Hologalegina</taxon>
        <taxon>IRL clade</taxon>
        <taxon>Trifolieae</taxon>
        <taxon>Trifolium</taxon>
    </lineage>
</organism>
<protein>
    <submittedName>
        <fullName evidence="1">Uncharacterized protein</fullName>
    </submittedName>
</protein>